<feature type="compositionally biased region" description="Basic and acidic residues" evidence="1">
    <location>
        <begin position="251"/>
        <end position="263"/>
    </location>
</feature>
<feature type="region of interest" description="Disordered" evidence="1">
    <location>
        <begin position="220"/>
        <end position="263"/>
    </location>
</feature>
<evidence type="ECO:0000313" key="2">
    <source>
        <dbReference type="EMBL" id="KAK9911376.1"/>
    </source>
</evidence>
<protein>
    <submittedName>
        <fullName evidence="2">Uncharacterized protein</fullName>
    </submittedName>
</protein>
<dbReference type="Proteomes" id="UP001457282">
    <property type="component" value="Unassembled WGS sequence"/>
</dbReference>
<organism evidence="2 3">
    <name type="scientific">Rubus argutus</name>
    <name type="common">Southern blackberry</name>
    <dbReference type="NCBI Taxonomy" id="59490"/>
    <lineage>
        <taxon>Eukaryota</taxon>
        <taxon>Viridiplantae</taxon>
        <taxon>Streptophyta</taxon>
        <taxon>Embryophyta</taxon>
        <taxon>Tracheophyta</taxon>
        <taxon>Spermatophyta</taxon>
        <taxon>Magnoliopsida</taxon>
        <taxon>eudicotyledons</taxon>
        <taxon>Gunneridae</taxon>
        <taxon>Pentapetalae</taxon>
        <taxon>rosids</taxon>
        <taxon>fabids</taxon>
        <taxon>Rosales</taxon>
        <taxon>Rosaceae</taxon>
        <taxon>Rosoideae</taxon>
        <taxon>Rosoideae incertae sedis</taxon>
        <taxon>Rubus</taxon>
    </lineage>
</organism>
<sequence length="263" mass="29138">MATIKTPQPTEINIQLPHLIQTVNHHALHPQLNHKPVAKQPLKQNHLCNSTSHFITTVLSYFNPSITTTQTHARYQPANQTIQITQSHHCSLPRTRRPCAQSTPCLPHASSSFATTPSLLTAAPAAAPFTKPKSPITASFPAPLPRRRLPLGTHSQHRSKFDAGLPAPLAFCRSTQAVSPRLAVASTQPSSPLIAVPAMDPCPLPRRAALRQSYRRPCPCFNSPLQQPPRRPASALLSARRFCNKRKERKKKSEEEKMNELEK</sequence>
<feature type="compositionally biased region" description="Low complexity" evidence="1">
    <location>
        <begin position="232"/>
        <end position="241"/>
    </location>
</feature>
<gene>
    <name evidence="2" type="ORF">M0R45_035292</name>
</gene>
<dbReference type="AlphaFoldDB" id="A0AAW1VWI2"/>
<name>A0AAW1VWI2_RUBAR</name>
<dbReference type="EMBL" id="JBEDUW010000007">
    <property type="protein sequence ID" value="KAK9911376.1"/>
    <property type="molecule type" value="Genomic_DNA"/>
</dbReference>
<evidence type="ECO:0000313" key="3">
    <source>
        <dbReference type="Proteomes" id="UP001457282"/>
    </source>
</evidence>
<keyword evidence="3" id="KW-1185">Reference proteome</keyword>
<evidence type="ECO:0000256" key="1">
    <source>
        <dbReference type="SAM" id="MobiDB-lite"/>
    </source>
</evidence>
<comment type="caution">
    <text evidence="2">The sequence shown here is derived from an EMBL/GenBank/DDBJ whole genome shotgun (WGS) entry which is preliminary data.</text>
</comment>
<proteinExistence type="predicted"/>
<accession>A0AAW1VWI2</accession>
<reference evidence="2 3" key="1">
    <citation type="journal article" date="2023" name="G3 (Bethesda)">
        <title>A chromosome-length genome assembly and annotation of blackberry (Rubus argutus, cv. 'Hillquist').</title>
        <authorList>
            <person name="Bruna T."/>
            <person name="Aryal R."/>
            <person name="Dudchenko O."/>
            <person name="Sargent D.J."/>
            <person name="Mead D."/>
            <person name="Buti M."/>
            <person name="Cavallini A."/>
            <person name="Hytonen T."/>
            <person name="Andres J."/>
            <person name="Pham M."/>
            <person name="Weisz D."/>
            <person name="Mascagni F."/>
            <person name="Usai G."/>
            <person name="Natali L."/>
            <person name="Bassil N."/>
            <person name="Fernandez G.E."/>
            <person name="Lomsadze A."/>
            <person name="Armour M."/>
            <person name="Olukolu B."/>
            <person name="Poorten T."/>
            <person name="Britton C."/>
            <person name="Davik J."/>
            <person name="Ashrafi H."/>
            <person name="Aiden E.L."/>
            <person name="Borodovsky M."/>
            <person name="Worthington M."/>
        </authorList>
    </citation>
    <scope>NUCLEOTIDE SEQUENCE [LARGE SCALE GENOMIC DNA]</scope>
    <source>
        <strain evidence="2">PI 553951</strain>
    </source>
</reference>